<keyword evidence="4 7" id="KW-0808">Transferase</keyword>
<dbReference type="InterPro" id="IPR020598">
    <property type="entry name" value="rRNA_Ade_methylase_Trfase_N"/>
</dbReference>
<evidence type="ECO:0000256" key="5">
    <source>
        <dbReference type="ARBA" id="ARBA00022691"/>
    </source>
</evidence>
<evidence type="ECO:0000256" key="6">
    <source>
        <dbReference type="ARBA" id="ARBA00022884"/>
    </source>
</evidence>
<dbReference type="CDD" id="cd02440">
    <property type="entry name" value="AdoMet_MTases"/>
    <property type="match status" value="1"/>
</dbReference>
<dbReference type="PROSITE" id="PS51689">
    <property type="entry name" value="SAM_RNA_A_N6_MT"/>
    <property type="match status" value="1"/>
</dbReference>
<keyword evidence="3 7" id="KW-0489">Methyltransferase</keyword>
<evidence type="ECO:0000259" key="9">
    <source>
        <dbReference type="SMART" id="SM00650"/>
    </source>
</evidence>
<dbReference type="EC" id="2.1.1.182" evidence="7"/>
<feature type="binding site" evidence="7 8">
    <location>
        <position position="48"/>
    </location>
    <ligand>
        <name>S-adenosyl-L-methionine</name>
        <dbReference type="ChEBI" id="CHEBI:59789"/>
    </ligand>
</feature>
<feature type="binding site" evidence="7 8">
    <location>
        <position position="93"/>
    </location>
    <ligand>
        <name>S-adenosyl-L-methionine</name>
        <dbReference type="ChEBI" id="CHEBI:59789"/>
    </ligand>
</feature>
<evidence type="ECO:0000313" key="10">
    <source>
        <dbReference type="EMBL" id="APT73308.1"/>
    </source>
</evidence>
<comment type="similarity">
    <text evidence="7">Belongs to the class I-like SAM-binding methyltransferase superfamily. rRNA adenine N(6)-methyltransferase family. RsmA subfamily.</text>
</comment>
<comment type="subcellular location">
    <subcellularLocation>
        <location evidence="7">Cytoplasm</location>
    </subcellularLocation>
</comment>
<keyword evidence="5 7" id="KW-0949">S-adenosyl-L-methionine</keyword>
<dbReference type="EMBL" id="CP007389">
    <property type="protein sequence ID" value="APT73308.1"/>
    <property type="molecule type" value="Genomic_DNA"/>
</dbReference>
<feature type="binding site" evidence="7 8">
    <location>
        <position position="21"/>
    </location>
    <ligand>
        <name>S-adenosyl-L-methionine</name>
        <dbReference type="ChEBI" id="CHEBI:59789"/>
    </ligand>
</feature>
<dbReference type="Proteomes" id="UP000185490">
    <property type="component" value="Chromosome"/>
</dbReference>
<organism evidence="10 11">
    <name type="scientific">Thermosipho melanesiensis</name>
    <dbReference type="NCBI Taxonomy" id="46541"/>
    <lineage>
        <taxon>Bacteria</taxon>
        <taxon>Thermotogati</taxon>
        <taxon>Thermotogota</taxon>
        <taxon>Thermotogae</taxon>
        <taxon>Thermotogales</taxon>
        <taxon>Fervidobacteriaceae</taxon>
        <taxon>Thermosipho</taxon>
    </lineage>
</organism>
<evidence type="ECO:0000256" key="3">
    <source>
        <dbReference type="ARBA" id="ARBA00022603"/>
    </source>
</evidence>
<dbReference type="HAMAP" id="MF_00607">
    <property type="entry name" value="16SrRNA_methyltr_A"/>
    <property type="match status" value="1"/>
</dbReference>
<evidence type="ECO:0000256" key="2">
    <source>
        <dbReference type="ARBA" id="ARBA00022552"/>
    </source>
</evidence>
<keyword evidence="11" id="KW-1185">Reference proteome</keyword>
<evidence type="ECO:0000313" key="11">
    <source>
        <dbReference type="Proteomes" id="UP000185490"/>
    </source>
</evidence>
<dbReference type="PANTHER" id="PTHR11727">
    <property type="entry name" value="DIMETHYLADENOSINE TRANSFERASE"/>
    <property type="match status" value="1"/>
</dbReference>
<comment type="function">
    <text evidence="7">Specifically dimethylates two adjacent adenosines (A1518 and A1519) in the loop of a conserved hairpin near the 3'-end of 16S rRNA in the 30S particle. May play a critical role in biogenesis of 30S subunits.</text>
</comment>
<dbReference type="InterPro" id="IPR020596">
    <property type="entry name" value="rRNA_Ade_Mease_Trfase_CS"/>
</dbReference>
<accession>A0ABN4UT08</accession>
<name>A0ABN4UT08_9BACT</name>
<feature type="binding site" evidence="7 8">
    <location>
        <position position="69"/>
    </location>
    <ligand>
        <name>S-adenosyl-L-methionine</name>
        <dbReference type="ChEBI" id="CHEBI:59789"/>
    </ligand>
</feature>
<dbReference type="NCBIfam" id="TIGR00755">
    <property type="entry name" value="ksgA"/>
    <property type="match status" value="1"/>
</dbReference>
<dbReference type="Gene3D" id="1.10.8.100">
    <property type="entry name" value="Ribosomal RNA adenine dimethylase-like, domain 2"/>
    <property type="match status" value="1"/>
</dbReference>
<feature type="binding site" evidence="7 8">
    <location>
        <position position="111"/>
    </location>
    <ligand>
        <name>S-adenosyl-L-methionine</name>
        <dbReference type="ChEBI" id="CHEBI:59789"/>
    </ligand>
</feature>
<keyword evidence="2 7" id="KW-0698">rRNA processing</keyword>
<dbReference type="InterPro" id="IPR011530">
    <property type="entry name" value="rRNA_adenine_dimethylase"/>
</dbReference>
<proteinExistence type="inferred from homology"/>
<protein>
    <recommendedName>
        <fullName evidence="7">Ribosomal RNA small subunit methyltransferase A</fullName>
        <ecNumber evidence="7">2.1.1.182</ecNumber>
    </recommendedName>
    <alternativeName>
        <fullName evidence="7">16S rRNA (adenine(1518)-N(6)/adenine(1519)-N(6))-dimethyltransferase</fullName>
    </alternativeName>
    <alternativeName>
        <fullName evidence="7">16S rRNA dimethyladenosine transferase</fullName>
    </alternativeName>
    <alternativeName>
        <fullName evidence="7">16S rRNA dimethylase</fullName>
    </alternativeName>
    <alternativeName>
        <fullName evidence="7">S-adenosylmethionine-6-N', N'-adenosyl(rRNA) dimethyltransferase</fullName>
    </alternativeName>
</protein>
<feature type="domain" description="Ribosomal RNA adenine methylase transferase N-terminal" evidence="9">
    <location>
        <begin position="28"/>
        <end position="193"/>
    </location>
</feature>
<keyword evidence="6 7" id="KW-0694">RNA-binding</keyword>
<reference evidence="10 11" key="1">
    <citation type="submission" date="2014-02" db="EMBL/GenBank/DDBJ databases">
        <title>Diversity of Thermotogales isolates from hydrothermal vents.</title>
        <authorList>
            <person name="Haverkamp T.H.A."/>
            <person name="Lossouarn J."/>
            <person name="Geslin C."/>
            <person name="Nesbo C.L."/>
        </authorList>
    </citation>
    <scope>NUCLEOTIDE SEQUENCE [LARGE SCALE GENOMIC DNA]</scope>
    <source>
        <strain evidence="10 11">431</strain>
    </source>
</reference>
<comment type="catalytic activity">
    <reaction evidence="7">
        <text>adenosine(1518)/adenosine(1519) in 16S rRNA + 4 S-adenosyl-L-methionine = N(6)-dimethyladenosine(1518)/N(6)-dimethyladenosine(1519) in 16S rRNA + 4 S-adenosyl-L-homocysteine + 4 H(+)</text>
        <dbReference type="Rhea" id="RHEA:19609"/>
        <dbReference type="Rhea" id="RHEA-COMP:10232"/>
        <dbReference type="Rhea" id="RHEA-COMP:10233"/>
        <dbReference type="ChEBI" id="CHEBI:15378"/>
        <dbReference type="ChEBI" id="CHEBI:57856"/>
        <dbReference type="ChEBI" id="CHEBI:59789"/>
        <dbReference type="ChEBI" id="CHEBI:74411"/>
        <dbReference type="ChEBI" id="CHEBI:74493"/>
        <dbReference type="EC" id="2.1.1.182"/>
    </reaction>
</comment>
<dbReference type="InterPro" id="IPR023165">
    <property type="entry name" value="rRNA_Ade_diMease-like_C"/>
</dbReference>
<evidence type="ECO:0000256" key="7">
    <source>
        <dbReference type="HAMAP-Rule" id="MF_00607"/>
    </source>
</evidence>
<dbReference type="RefSeq" id="WP_012056472.1">
    <property type="nucleotide sequence ID" value="NZ_CP007389.1"/>
</dbReference>
<dbReference type="GO" id="GO:0032259">
    <property type="term" value="P:methylation"/>
    <property type="evidence" value="ECO:0007669"/>
    <property type="project" value="UniProtKB-KW"/>
</dbReference>
<dbReference type="InterPro" id="IPR029063">
    <property type="entry name" value="SAM-dependent_MTases_sf"/>
</dbReference>
<dbReference type="Gene3D" id="3.40.50.150">
    <property type="entry name" value="Vaccinia Virus protein VP39"/>
    <property type="match status" value="1"/>
</dbReference>
<dbReference type="SUPFAM" id="SSF53335">
    <property type="entry name" value="S-adenosyl-L-methionine-dependent methyltransferases"/>
    <property type="match status" value="1"/>
</dbReference>
<evidence type="ECO:0000256" key="8">
    <source>
        <dbReference type="PROSITE-ProRule" id="PRU01026"/>
    </source>
</evidence>
<feature type="binding site" evidence="7 8">
    <location>
        <position position="23"/>
    </location>
    <ligand>
        <name>S-adenosyl-L-methionine</name>
        <dbReference type="ChEBI" id="CHEBI:59789"/>
    </ligand>
</feature>
<gene>
    <name evidence="7" type="primary">rsmA</name>
    <name evidence="7" type="synonym">ksgA</name>
    <name evidence="10" type="ORF">BW47_01300</name>
</gene>
<evidence type="ECO:0000256" key="1">
    <source>
        <dbReference type="ARBA" id="ARBA00022490"/>
    </source>
</evidence>
<dbReference type="Pfam" id="PF00398">
    <property type="entry name" value="RrnaAD"/>
    <property type="match status" value="1"/>
</dbReference>
<sequence length="258" mass="29773">MKVSDFLKEYNVKLLKGLGQNFLTNTHIAKKIVERADINENDVVLEIGPGAGTLTEFLVLTGAKIIAVEIDKRLKPILERFNKYDNIEIIFVDFLKFDVSVLPKGFKVVANIPYSITGMILKKILFSDFSKAVLMVQKEVGDRLLLPPGADRNFLSVVVQSYTMVRKVFDVSKGNFVPRPKVDSVVLEFEKTEDFKYDIKEFWDFVSKCFGAKRKTLQNNLKRFTRIECFSKFDLKKRPQELENEEFLELFETFKGCK</sequence>
<dbReference type="PROSITE" id="PS01131">
    <property type="entry name" value="RRNA_A_DIMETH"/>
    <property type="match status" value="1"/>
</dbReference>
<keyword evidence="1 7" id="KW-0963">Cytoplasm</keyword>
<dbReference type="SMART" id="SM00650">
    <property type="entry name" value="rADc"/>
    <property type="match status" value="1"/>
</dbReference>
<evidence type="ECO:0000256" key="4">
    <source>
        <dbReference type="ARBA" id="ARBA00022679"/>
    </source>
</evidence>
<dbReference type="InterPro" id="IPR001737">
    <property type="entry name" value="KsgA/Erm"/>
</dbReference>
<dbReference type="GO" id="GO:0008168">
    <property type="term" value="F:methyltransferase activity"/>
    <property type="evidence" value="ECO:0007669"/>
    <property type="project" value="UniProtKB-KW"/>
</dbReference>
<dbReference type="PANTHER" id="PTHR11727:SF7">
    <property type="entry name" value="DIMETHYLADENOSINE TRANSFERASE-RELATED"/>
    <property type="match status" value="1"/>
</dbReference>